<evidence type="ECO:0000256" key="1">
    <source>
        <dbReference type="ARBA" id="ARBA00023125"/>
    </source>
</evidence>
<reference evidence="5 6" key="1">
    <citation type="submission" date="2018-11" db="EMBL/GenBank/DDBJ databases">
        <title>Chryseotalea sanarue gen. nov., sp., nov., a member of the family Cytophagaceae, isolated from a brackish lake in Hamamatsu Japan.</title>
        <authorList>
            <person name="Maejima Y."/>
            <person name="Iino T."/>
            <person name="Muraguchi Y."/>
            <person name="Fukuda K."/>
            <person name="Ohkuma M."/>
            <person name="Moriuchi R."/>
            <person name="Dohra H."/>
            <person name="Kimbara K."/>
            <person name="Shintani M."/>
        </authorList>
    </citation>
    <scope>NUCLEOTIDE SEQUENCE [LARGE SCALE GENOMIC DNA]</scope>
    <source>
        <strain evidence="5 6">Ys</strain>
    </source>
</reference>
<protein>
    <submittedName>
        <fullName evidence="5">DNA-binding response regulator</fullName>
    </submittedName>
</protein>
<dbReference type="NCBIfam" id="TIGR01167">
    <property type="entry name" value="LPXTG_anchor"/>
    <property type="match status" value="1"/>
</dbReference>
<feature type="domain" description="OmpR/PhoB-type" evidence="4">
    <location>
        <begin position="190"/>
        <end position="287"/>
    </location>
</feature>
<gene>
    <name evidence="5" type="ORF">SanaruYs_28660</name>
</gene>
<dbReference type="OrthoDB" id="7556122at2"/>
<accession>A0A401UCL9</accession>
<dbReference type="InterPro" id="IPR016032">
    <property type="entry name" value="Sig_transdc_resp-reg_C-effctor"/>
</dbReference>
<evidence type="ECO:0000256" key="2">
    <source>
        <dbReference type="PROSITE-ProRule" id="PRU01091"/>
    </source>
</evidence>
<comment type="caution">
    <text evidence="5">The sequence shown here is derived from an EMBL/GenBank/DDBJ whole genome shotgun (WGS) entry which is preliminary data.</text>
</comment>
<dbReference type="EMBL" id="BHXQ01000005">
    <property type="protein sequence ID" value="GCC52629.1"/>
    <property type="molecule type" value="Genomic_DNA"/>
</dbReference>
<keyword evidence="3" id="KW-1133">Transmembrane helix</keyword>
<keyword evidence="3" id="KW-0812">Transmembrane</keyword>
<dbReference type="SMART" id="SM00862">
    <property type="entry name" value="Trans_reg_C"/>
    <property type="match status" value="1"/>
</dbReference>
<dbReference type="RefSeq" id="WP_127123285.1">
    <property type="nucleotide sequence ID" value="NZ_BHXQ01000005.1"/>
</dbReference>
<evidence type="ECO:0000259" key="4">
    <source>
        <dbReference type="PROSITE" id="PS51755"/>
    </source>
</evidence>
<organism evidence="5 6">
    <name type="scientific">Chryseotalea sanaruensis</name>
    <dbReference type="NCBI Taxonomy" id="2482724"/>
    <lineage>
        <taxon>Bacteria</taxon>
        <taxon>Pseudomonadati</taxon>
        <taxon>Bacteroidota</taxon>
        <taxon>Cytophagia</taxon>
        <taxon>Cytophagales</taxon>
        <taxon>Chryseotaleaceae</taxon>
        <taxon>Chryseotalea</taxon>
    </lineage>
</organism>
<dbReference type="InterPro" id="IPR001867">
    <property type="entry name" value="OmpR/PhoB-type_DNA-bd"/>
</dbReference>
<keyword evidence="1 2" id="KW-0238">DNA-binding</keyword>
<dbReference type="SUPFAM" id="SSF46894">
    <property type="entry name" value="C-terminal effector domain of the bipartite response regulators"/>
    <property type="match status" value="1"/>
</dbReference>
<dbReference type="Proteomes" id="UP000288227">
    <property type="component" value="Unassembled WGS sequence"/>
</dbReference>
<dbReference type="GO" id="GO:0000160">
    <property type="term" value="P:phosphorelay signal transduction system"/>
    <property type="evidence" value="ECO:0007669"/>
    <property type="project" value="InterPro"/>
</dbReference>
<dbReference type="GO" id="GO:0006355">
    <property type="term" value="P:regulation of DNA-templated transcription"/>
    <property type="evidence" value="ECO:0007669"/>
    <property type="project" value="InterPro"/>
</dbReference>
<evidence type="ECO:0000313" key="6">
    <source>
        <dbReference type="Proteomes" id="UP000288227"/>
    </source>
</evidence>
<keyword evidence="3" id="KW-0472">Membrane</keyword>
<dbReference type="AlphaFoldDB" id="A0A401UCL9"/>
<name>A0A401UCL9_9BACT</name>
<dbReference type="PROSITE" id="PS51755">
    <property type="entry name" value="OMPR_PHOB"/>
    <property type="match status" value="1"/>
</dbReference>
<feature type="DNA-binding region" description="OmpR/PhoB-type" evidence="2">
    <location>
        <begin position="190"/>
        <end position="287"/>
    </location>
</feature>
<evidence type="ECO:0000256" key="3">
    <source>
        <dbReference type="SAM" id="Phobius"/>
    </source>
</evidence>
<sequence>MKKWWFIAIASVGLAMVLISAIPMVTEREQRKPLKAEIEIAIRQIGHNLLLQSGDSSSRILPVIQSRENTFLLQFQSPFSFVPDSLVKIVRSSIAQTNLQLPYIVNVHDCGNKEVVYGFKIGRQETTTLVPCIGRDQLMGCYQIQISILEGTETQSYNNYLFTLLGFALLLVGGLLLLPKKKALVIVDDSNTIKIGYYLFSPEKRTLQIGAQIIELSDKESKLLKIFASRINEPITRDQLLKEGWEDEGVIVGRSLDVFISRLRKKLSKDPSVQIMNIHGRGYKLETQQT</sequence>
<keyword evidence="6" id="KW-1185">Reference proteome</keyword>
<evidence type="ECO:0000313" key="5">
    <source>
        <dbReference type="EMBL" id="GCC52629.1"/>
    </source>
</evidence>
<dbReference type="GO" id="GO:0003677">
    <property type="term" value="F:DNA binding"/>
    <property type="evidence" value="ECO:0007669"/>
    <property type="project" value="UniProtKB-UniRule"/>
</dbReference>
<dbReference type="InterPro" id="IPR036388">
    <property type="entry name" value="WH-like_DNA-bd_sf"/>
</dbReference>
<proteinExistence type="predicted"/>
<feature type="transmembrane region" description="Helical" evidence="3">
    <location>
        <begin position="160"/>
        <end position="178"/>
    </location>
</feature>
<dbReference type="Pfam" id="PF00486">
    <property type="entry name" value="Trans_reg_C"/>
    <property type="match status" value="1"/>
</dbReference>
<dbReference type="CDD" id="cd00383">
    <property type="entry name" value="trans_reg_C"/>
    <property type="match status" value="1"/>
</dbReference>
<dbReference type="Gene3D" id="1.10.10.10">
    <property type="entry name" value="Winged helix-like DNA-binding domain superfamily/Winged helix DNA-binding domain"/>
    <property type="match status" value="1"/>
</dbReference>